<dbReference type="Pfam" id="PF01735">
    <property type="entry name" value="PLA2_B"/>
    <property type="match status" value="1"/>
</dbReference>
<dbReference type="CDD" id="cd07203">
    <property type="entry name" value="cPLA2_Fungal_PLB"/>
    <property type="match status" value="1"/>
</dbReference>
<dbReference type="PANTHER" id="PTHR10728">
    <property type="entry name" value="CYTOSOLIC PHOSPHOLIPASE A2"/>
    <property type="match status" value="1"/>
</dbReference>
<dbReference type="Gene3D" id="3.40.1090.10">
    <property type="entry name" value="Cytosolic phospholipase A2 catalytic domain"/>
    <property type="match status" value="1"/>
</dbReference>
<dbReference type="SUPFAM" id="SSF52151">
    <property type="entry name" value="FabD/lysophospholipase-like"/>
    <property type="match status" value="1"/>
</dbReference>
<dbReference type="VEuPathDB" id="FungiDB:CTRG_05889"/>
<keyword evidence="5 9" id="KW-0442">Lipid degradation</keyword>
<dbReference type="eggNOG" id="KOG1325">
    <property type="taxonomic scope" value="Eukaryota"/>
</dbReference>
<protein>
    <recommendedName>
        <fullName evidence="2 10">Lysophospholipase</fullName>
        <ecNumber evidence="2 10">3.1.1.5</ecNumber>
    </recommendedName>
</protein>
<feature type="domain" description="PLA2c" evidence="11">
    <location>
        <begin position="32"/>
        <end position="576"/>
    </location>
</feature>
<reference evidence="12 13" key="1">
    <citation type="journal article" date="2009" name="Nature">
        <title>Evolution of pathogenicity and sexual reproduction in eight Candida genomes.</title>
        <authorList>
            <person name="Butler G."/>
            <person name="Rasmussen M.D."/>
            <person name="Lin M.F."/>
            <person name="Santos M.A."/>
            <person name="Sakthikumar S."/>
            <person name="Munro C.A."/>
            <person name="Rheinbay E."/>
            <person name="Grabherr M."/>
            <person name="Forche A."/>
            <person name="Reedy J.L."/>
            <person name="Agrafioti I."/>
            <person name="Arnaud M.B."/>
            <person name="Bates S."/>
            <person name="Brown A.J."/>
            <person name="Brunke S."/>
            <person name="Costanzo M.C."/>
            <person name="Fitzpatrick D.A."/>
            <person name="de Groot P.W."/>
            <person name="Harris D."/>
            <person name="Hoyer L.L."/>
            <person name="Hube B."/>
            <person name="Klis F.M."/>
            <person name="Kodira C."/>
            <person name="Lennard N."/>
            <person name="Logue M.E."/>
            <person name="Martin R."/>
            <person name="Neiman A.M."/>
            <person name="Nikolaou E."/>
            <person name="Quail M.A."/>
            <person name="Quinn J."/>
            <person name="Santos M.C."/>
            <person name="Schmitzberger F.F."/>
            <person name="Sherlock G."/>
            <person name="Shah P."/>
            <person name="Silverstein K.A."/>
            <person name="Skrzypek M.S."/>
            <person name="Soll D."/>
            <person name="Staggs R."/>
            <person name="Stansfield I."/>
            <person name="Stumpf M.P."/>
            <person name="Sudbery P.E."/>
            <person name="Srikantha T."/>
            <person name="Zeng Q."/>
            <person name="Berman J."/>
            <person name="Berriman M."/>
            <person name="Heitman J."/>
            <person name="Gow N.A."/>
            <person name="Lorenz M.C."/>
            <person name="Birren B.W."/>
            <person name="Kellis M."/>
            <person name="Cuomo C.A."/>
        </authorList>
    </citation>
    <scope>NUCLEOTIDE SEQUENCE [LARGE SCALE GENOMIC DNA]</scope>
    <source>
        <strain evidence="13">ATCC MYA-3404 / T1</strain>
    </source>
</reference>
<evidence type="ECO:0000256" key="4">
    <source>
        <dbReference type="ARBA" id="ARBA00022801"/>
    </source>
</evidence>
<evidence type="ECO:0000256" key="6">
    <source>
        <dbReference type="ARBA" id="ARBA00023098"/>
    </source>
</evidence>
<evidence type="ECO:0000256" key="9">
    <source>
        <dbReference type="PROSITE-ProRule" id="PRU00555"/>
    </source>
</evidence>
<dbReference type="Proteomes" id="UP000002037">
    <property type="component" value="Unassembled WGS sequence"/>
</dbReference>
<proteinExistence type="inferred from homology"/>
<evidence type="ECO:0000256" key="10">
    <source>
        <dbReference type="RuleBase" id="RU362103"/>
    </source>
</evidence>
<dbReference type="RefSeq" id="XP_002546411.1">
    <property type="nucleotide sequence ID" value="XM_002546365.1"/>
</dbReference>
<dbReference type="STRING" id="294747.C5MIJ6"/>
<evidence type="ECO:0000256" key="2">
    <source>
        <dbReference type="ARBA" id="ARBA00013274"/>
    </source>
</evidence>
<dbReference type="AlphaFoldDB" id="C5MIJ6"/>
<evidence type="ECO:0000313" key="12">
    <source>
        <dbReference type="EMBL" id="EER30490.1"/>
    </source>
</evidence>
<dbReference type="PROSITE" id="PS51210">
    <property type="entry name" value="PLA2C"/>
    <property type="match status" value="1"/>
</dbReference>
<comment type="function">
    <text evidence="8">Catalyzes the release of fatty acids from lysophospholipids. Phospholipase B may well contribute to pathogenicity by abetting the fungus in damaging and traversing host cell membranes, processes which likely increase the rapidity of disseminated infection.</text>
</comment>
<dbReference type="GO" id="GO:0005829">
    <property type="term" value="C:cytosol"/>
    <property type="evidence" value="ECO:0007669"/>
    <property type="project" value="TreeGrafter"/>
</dbReference>
<dbReference type="InterPro" id="IPR016035">
    <property type="entry name" value="Acyl_Trfase/lysoPLipase"/>
</dbReference>
<comment type="similarity">
    <text evidence="1 10">Belongs to the lysophospholipase family.</text>
</comment>
<dbReference type="EC" id="3.1.1.5" evidence="2 10"/>
<dbReference type="InterPro" id="IPR002642">
    <property type="entry name" value="LysoPLipase_cat_dom"/>
</dbReference>
<keyword evidence="6 9" id="KW-0443">Lipid metabolism</keyword>
<dbReference type="GeneID" id="8296003"/>
<dbReference type="KEGG" id="ctp:CTRG_05889"/>
<dbReference type="OrthoDB" id="4084751at2759"/>
<dbReference type="GO" id="GO:0046475">
    <property type="term" value="P:glycerophospholipid catabolic process"/>
    <property type="evidence" value="ECO:0007669"/>
    <property type="project" value="TreeGrafter"/>
</dbReference>
<keyword evidence="4 9" id="KW-0378">Hydrolase</keyword>
<organism evidence="12 13">
    <name type="scientific">Candida tropicalis (strain ATCC MYA-3404 / T1)</name>
    <name type="common">Yeast</name>
    <dbReference type="NCBI Taxonomy" id="294747"/>
    <lineage>
        <taxon>Eukaryota</taxon>
        <taxon>Fungi</taxon>
        <taxon>Dikarya</taxon>
        <taxon>Ascomycota</taxon>
        <taxon>Saccharomycotina</taxon>
        <taxon>Pichiomycetes</taxon>
        <taxon>Debaryomycetaceae</taxon>
        <taxon>Candida/Lodderomyces clade</taxon>
        <taxon>Candida</taxon>
    </lineage>
</organism>
<dbReference type="EMBL" id="GG692404">
    <property type="protein sequence ID" value="EER30490.1"/>
    <property type="molecule type" value="Genomic_DNA"/>
</dbReference>
<dbReference type="GO" id="GO:0004623">
    <property type="term" value="F:phospholipase A2 activity"/>
    <property type="evidence" value="ECO:0007669"/>
    <property type="project" value="TreeGrafter"/>
</dbReference>
<dbReference type="GO" id="GO:0005576">
    <property type="term" value="C:extracellular region"/>
    <property type="evidence" value="ECO:0007669"/>
    <property type="project" value="TreeGrafter"/>
</dbReference>
<evidence type="ECO:0000256" key="3">
    <source>
        <dbReference type="ARBA" id="ARBA00022729"/>
    </source>
</evidence>
<keyword evidence="7" id="KW-0325">Glycoprotein</keyword>
<gene>
    <name evidence="12" type="ORF">CTRG_05889</name>
</gene>
<dbReference type="GO" id="GO:0005886">
    <property type="term" value="C:plasma membrane"/>
    <property type="evidence" value="ECO:0007669"/>
    <property type="project" value="TreeGrafter"/>
</dbReference>
<keyword evidence="13" id="KW-1185">Reference proteome</keyword>
<dbReference type="GO" id="GO:0004622">
    <property type="term" value="F:phosphatidylcholine lysophospholipase activity"/>
    <property type="evidence" value="ECO:0007669"/>
    <property type="project" value="UniProtKB-EC"/>
</dbReference>
<comment type="catalytic activity">
    <reaction evidence="10">
        <text>a 1-acyl-sn-glycero-3-phosphocholine + H2O = sn-glycerol 3-phosphocholine + a fatty acid + H(+)</text>
        <dbReference type="Rhea" id="RHEA:15177"/>
        <dbReference type="ChEBI" id="CHEBI:15377"/>
        <dbReference type="ChEBI" id="CHEBI:15378"/>
        <dbReference type="ChEBI" id="CHEBI:16870"/>
        <dbReference type="ChEBI" id="CHEBI:28868"/>
        <dbReference type="ChEBI" id="CHEBI:58168"/>
        <dbReference type="EC" id="3.1.1.5"/>
    </reaction>
</comment>
<dbReference type="FunFam" id="3.40.1090.10:FF:000010">
    <property type="entry name" value="Lysophospholipase"/>
    <property type="match status" value="1"/>
</dbReference>
<evidence type="ECO:0000256" key="5">
    <source>
        <dbReference type="ARBA" id="ARBA00022963"/>
    </source>
</evidence>
<dbReference type="SMART" id="SM00022">
    <property type="entry name" value="PLAc"/>
    <property type="match status" value="1"/>
</dbReference>
<evidence type="ECO:0000256" key="7">
    <source>
        <dbReference type="ARBA" id="ARBA00023180"/>
    </source>
</evidence>
<dbReference type="HOGENOM" id="CLU_014602_0_1_1"/>
<sequence>MELTHLLCLLTSFVTVINAWSPTNSYAPGKIDCPANSSLTRDANEISPWEKDWLEGRDQVSKENLIEFLNHANMTDFDAESYLNGLDRSIKIGIAFSGGGYRAMLNGAGQMAALDNRTRGAWEHGLGGLLQASTYLVGLSGGNWLVGSIVMNNWTSVQDILDKNEIWDISHSIMNPGGWKVTKTYEYYKGISDSLDEKRDAGFDVSITDTWGRALSYQFFSTLNDTGNALTWSTLQDVDVFQNYEMPFPIVVADGRTPGTYIISANSTVFEFNPFEMGSWDPSVYQFSQVKYLGTEVTDGVPNDGCIGGFDNAGFIMGTSSSLFNQFILQINTTSLSSILKSLVTSILSEISDDDNDIAVYKPNPFEHNDVGWSQSISNNDTLYLCDGGEDLQNVPLYPLIQEQRDVDVIFAYDNSADTNQYWPNGASLVATFQRQFTNQSNGTHFPYVPDVNSFVNLNLTSKPTFFGCDASNLTSLTQNRTSVYDIPLIVYTANRPFSYWSNTSTFQMKYETDERNSIIQNGFEVASRLNGTLDDEWNACVGCAIIRRQQERDGVEQSDQCKQCFQRYCWDGSLSNEDSININFTTDGVTNDTETMSVNIGSISTTSWSVWGVLMATLATFLLG</sequence>
<evidence type="ECO:0000259" key="11">
    <source>
        <dbReference type="PROSITE" id="PS51210"/>
    </source>
</evidence>
<evidence type="ECO:0000256" key="8">
    <source>
        <dbReference type="ARBA" id="ARBA00059407"/>
    </source>
</evidence>
<evidence type="ECO:0000313" key="13">
    <source>
        <dbReference type="Proteomes" id="UP000002037"/>
    </source>
</evidence>
<dbReference type="GO" id="GO:0005783">
    <property type="term" value="C:endoplasmic reticulum"/>
    <property type="evidence" value="ECO:0007669"/>
    <property type="project" value="TreeGrafter"/>
</dbReference>
<name>C5MIJ6_CANTT</name>
<accession>C5MIJ6</accession>
<keyword evidence="3 10" id="KW-0732">Signal</keyword>
<feature type="chain" id="PRO_5005125297" description="Lysophospholipase" evidence="10">
    <location>
        <begin position="20"/>
        <end position="625"/>
    </location>
</feature>
<feature type="signal peptide" evidence="10">
    <location>
        <begin position="1"/>
        <end position="19"/>
    </location>
</feature>
<dbReference type="PANTHER" id="PTHR10728:SF33">
    <property type="entry name" value="LYSOPHOSPHOLIPASE 1-RELATED"/>
    <property type="match status" value="1"/>
</dbReference>
<evidence type="ECO:0000256" key="1">
    <source>
        <dbReference type="ARBA" id="ARBA00008780"/>
    </source>
</evidence>